<dbReference type="GO" id="GO:0005634">
    <property type="term" value="C:nucleus"/>
    <property type="evidence" value="ECO:0007669"/>
    <property type="project" value="TreeGrafter"/>
</dbReference>
<dbReference type="AlphaFoldDB" id="A0A9N9CH99"/>
<dbReference type="GO" id="GO:0003677">
    <property type="term" value="F:DNA binding"/>
    <property type="evidence" value="ECO:0007669"/>
    <property type="project" value="TreeGrafter"/>
</dbReference>
<dbReference type="Proteomes" id="UP000789706">
    <property type="component" value="Unassembled WGS sequence"/>
</dbReference>
<name>A0A9N9CH99_9GLOM</name>
<evidence type="ECO:0000313" key="4">
    <source>
        <dbReference type="Proteomes" id="UP000789706"/>
    </source>
</evidence>
<dbReference type="InterPro" id="IPR004875">
    <property type="entry name" value="DDE_SF_endonuclease_dom"/>
</dbReference>
<organism evidence="3 4">
    <name type="scientific">Diversispora eburnea</name>
    <dbReference type="NCBI Taxonomy" id="1213867"/>
    <lineage>
        <taxon>Eukaryota</taxon>
        <taxon>Fungi</taxon>
        <taxon>Fungi incertae sedis</taxon>
        <taxon>Mucoromycota</taxon>
        <taxon>Glomeromycotina</taxon>
        <taxon>Glomeromycetes</taxon>
        <taxon>Diversisporales</taxon>
        <taxon>Diversisporaceae</taxon>
        <taxon>Diversispora</taxon>
    </lineage>
</organism>
<gene>
    <name evidence="3" type="ORF">DEBURN_LOCUS9471</name>
</gene>
<feature type="non-terminal residue" evidence="3">
    <location>
        <position position="1"/>
    </location>
</feature>
<evidence type="ECO:0000259" key="2">
    <source>
        <dbReference type="Pfam" id="PF03184"/>
    </source>
</evidence>
<reference evidence="3" key="1">
    <citation type="submission" date="2021-06" db="EMBL/GenBank/DDBJ databases">
        <authorList>
            <person name="Kallberg Y."/>
            <person name="Tangrot J."/>
            <person name="Rosling A."/>
        </authorList>
    </citation>
    <scope>NUCLEOTIDE SEQUENCE</scope>
    <source>
        <strain evidence="3">AZ414A</strain>
    </source>
</reference>
<dbReference type="EMBL" id="CAJVPK010001848">
    <property type="protein sequence ID" value="CAG8600023.1"/>
    <property type="molecule type" value="Genomic_DNA"/>
</dbReference>
<accession>A0A9N9CH99</accession>
<dbReference type="Pfam" id="PF03184">
    <property type="entry name" value="DDE_1"/>
    <property type="match status" value="1"/>
</dbReference>
<dbReference type="InterPro" id="IPR050863">
    <property type="entry name" value="CenT-Element_Derived"/>
</dbReference>
<dbReference type="OrthoDB" id="2372808at2759"/>
<evidence type="ECO:0000256" key="1">
    <source>
        <dbReference type="SAM" id="MobiDB-lite"/>
    </source>
</evidence>
<proteinExistence type="predicted"/>
<feature type="domain" description="DDE-1" evidence="2">
    <location>
        <begin position="92"/>
        <end position="158"/>
    </location>
</feature>
<keyword evidence="4" id="KW-1185">Reference proteome</keyword>
<dbReference type="PANTHER" id="PTHR19303:SF73">
    <property type="entry name" value="PROTEIN PDC2"/>
    <property type="match status" value="1"/>
</dbReference>
<dbReference type="PANTHER" id="PTHR19303">
    <property type="entry name" value="TRANSPOSON"/>
    <property type="match status" value="1"/>
</dbReference>
<feature type="region of interest" description="Disordered" evidence="1">
    <location>
        <begin position="162"/>
        <end position="185"/>
    </location>
</feature>
<protein>
    <submittedName>
        <fullName evidence="3">297_t:CDS:1</fullName>
    </submittedName>
</protein>
<sequence>MQIWTSQVVAAGLPISDGILKEKGLEFARILNIEDKLKYANGEANSAPFNTLPKERTKLRMILNEYSYDNIYNADKTGLFFRMEPNQTLILNPHCFKNFNRSALPVIYRTNSKAWMCADIFIEWLNYLDNYFRTMNRKIVLLIDNAGSHFNAKRLEKDNSDIFEDEFDNEQRSKNEESDSDEEEEILPVLVKDVVNDPEKCDFRR</sequence>
<comment type="caution">
    <text evidence="3">The sequence shown here is derived from an EMBL/GenBank/DDBJ whole genome shotgun (WGS) entry which is preliminary data.</text>
</comment>
<evidence type="ECO:0000313" key="3">
    <source>
        <dbReference type="EMBL" id="CAG8600023.1"/>
    </source>
</evidence>